<feature type="compositionally biased region" description="Low complexity" evidence="1">
    <location>
        <begin position="81"/>
        <end position="91"/>
    </location>
</feature>
<feature type="region of interest" description="Disordered" evidence="1">
    <location>
        <begin position="73"/>
        <end position="110"/>
    </location>
</feature>
<sequence length="181" mass="18524">MARTGMRISKYAAPPAQSTNNSGKPANLKHTAAAASLHQSQAVIPSAGRCRGQGTGASAACLCGAGKRQTASQAKLRRALRPSSSLASPVPGQHETPDSPSNRGPWRTGQWARARRRLFSSTEYASLATTPRSPTRALGLPACCTGIAIAIAIASVVFPIQVGVATPTALAASRAASPTAR</sequence>
<protein>
    <submittedName>
        <fullName evidence="3">Uncharacterized protein</fullName>
    </submittedName>
</protein>
<dbReference type="EMBL" id="CAGA01000064">
    <property type="protein sequence ID" value="CCE33717.1"/>
    <property type="molecule type" value="Genomic_DNA"/>
</dbReference>
<gene>
    <name evidence="3" type="ORF">CPUR_07643</name>
</gene>
<feature type="region of interest" description="Disordered" evidence="1">
    <location>
        <begin position="1"/>
        <end position="27"/>
    </location>
</feature>
<evidence type="ECO:0000313" key="4">
    <source>
        <dbReference type="Proteomes" id="UP000016801"/>
    </source>
</evidence>
<proteinExistence type="predicted"/>
<dbReference type="AlphaFoldDB" id="M1VY38"/>
<comment type="caution">
    <text evidence="3">The sequence shown here is derived from an EMBL/GenBank/DDBJ whole genome shotgun (WGS) entry which is preliminary data.</text>
</comment>
<evidence type="ECO:0000256" key="2">
    <source>
        <dbReference type="SAM" id="Phobius"/>
    </source>
</evidence>
<evidence type="ECO:0000256" key="1">
    <source>
        <dbReference type="SAM" id="MobiDB-lite"/>
    </source>
</evidence>
<accession>M1VY38</accession>
<evidence type="ECO:0000313" key="3">
    <source>
        <dbReference type="EMBL" id="CCE33717.1"/>
    </source>
</evidence>
<organism evidence="3 4">
    <name type="scientific">Claviceps purpurea (strain 20.1)</name>
    <name type="common">Ergot fungus</name>
    <name type="synonym">Sphacelia segetum</name>
    <dbReference type="NCBI Taxonomy" id="1111077"/>
    <lineage>
        <taxon>Eukaryota</taxon>
        <taxon>Fungi</taxon>
        <taxon>Dikarya</taxon>
        <taxon>Ascomycota</taxon>
        <taxon>Pezizomycotina</taxon>
        <taxon>Sordariomycetes</taxon>
        <taxon>Hypocreomycetidae</taxon>
        <taxon>Hypocreales</taxon>
        <taxon>Clavicipitaceae</taxon>
        <taxon>Claviceps</taxon>
    </lineage>
</organism>
<keyword evidence="2" id="KW-0472">Membrane</keyword>
<name>M1VY38_CLAP2</name>
<dbReference type="Proteomes" id="UP000016801">
    <property type="component" value="Unassembled WGS sequence"/>
</dbReference>
<dbReference type="HOGENOM" id="CLU_1488862_0_0_1"/>
<keyword evidence="4" id="KW-1185">Reference proteome</keyword>
<reference evidence="3 4" key="1">
    <citation type="journal article" date="2013" name="PLoS Genet.">
        <title>Plant-symbiotic fungi as chemical engineers: Multi-genome analysis of the Clavicipitaceae reveals dynamics of alkaloid loci.</title>
        <authorList>
            <person name="Schardl C.L."/>
            <person name="Young C.A."/>
            <person name="Hesse U."/>
            <person name="Amyotte S.G."/>
            <person name="Andreeva K."/>
            <person name="Calie P.J."/>
            <person name="Fleetwood D.J."/>
            <person name="Haws D.C."/>
            <person name="Moore N."/>
            <person name="Oeser B."/>
            <person name="Panaccione D.G."/>
            <person name="Schweri K.K."/>
            <person name="Voisey C.R."/>
            <person name="Farman M.L."/>
            <person name="Jaromczyk J.W."/>
            <person name="Roe B.A."/>
            <person name="O'Sullivan D.M."/>
            <person name="Scott B."/>
            <person name="Tudzynski P."/>
            <person name="An Z."/>
            <person name="Arnaoudova E.G."/>
            <person name="Bullock C.T."/>
            <person name="Charlton N.D."/>
            <person name="Chen L."/>
            <person name="Cox M."/>
            <person name="Dinkins R.D."/>
            <person name="Florea S."/>
            <person name="Glenn A.E."/>
            <person name="Gordon A."/>
            <person name="Gueldener U."/>
            <person name="Harris D.R."/>
            <person name="Hollin W."/>
            <person name="Jaromczyk J."/>
            <person name="Johnson R.D."/>
            <person name="Khan A.K."/>
            <person name="Leistner E."/>
            <person name="Leuchtmann A."/>
            <person name="Li C."/>
            <person name="Liu J."/>
            <person name="Liu J."/>
            <person name="Liu M."/>
            <person name="Mace W."/>
            <person name="Machado C."/>
            <person name="Nagabhyru P."/>
            <person name="Pan J."/>
            <person name="Schmid J."/>
            <person name="Sugawara K."/>
            <person name="Steiner U."/>
            <person name="Takach J.E."/>
            <person name="Tanaka E."/>
            <person name="Webb J.S."/>
            <person name="Wilson E.V."/>
            <person name="Wiseman J.L."/>
            <person name="Yoshida R."/>
            <person name="Zeng Z."/>
        </authorList>
    </citation>
    <scope>NUCLEOTIDE SEQUENCE [LARGE SCALE GENOMIC DNA]</scope>
    <source>
        <strain evidence="3 4">20.1</strain>
    </source>
</reference>
<keyword evidence="2" id="KW-1133">Transmembrane helix</keyword>
<dbReference type="VEuPathDB" id="FungiDB:CPUR_07643"/>
<keyword evidence="2" id="KW-0812">Transmembrane</keyword>
<feature type="transmembrane region" description="Helical" evidence="2">
    <location>
        <begin position="137"/>
        <end position="160"/>
    </location>
</feature>